<comment type="caution">
    <text evidence="5">The sequence shown here is derived from an EMBL/GenBank/DDBJ whole genome shotgun (WGS) entry which is preliminary data.</text>
</comment>
<feature type="domain" description="GFO/IDH/MocA-like oxidoreductase" evidence="4">
    <location>
        <begin position="137"/>
        <end position="251"/>
    </location>
</feature>
<proteinExistence type="inferred from homology"/>
<organism evidence="5 6">
    <name type="scientific">Nitratireductor aquimarinus</name>
    <dbReference type="NCBI Taxonomy" id="889300"/>
    <lineage>
        <taxon>Bacteria</taxon>
        <taxon>Pseudomonadati</taxon>
        <taxon>Pseudomonadota</taxon>
        <taxon>Alphaproteobacteria</taxon>
        <taxon>Hyphomicrobiales</taxon>
        <taxon>Phyllobacteriaceae</taxon>
        <taxon>Nitratireductor</taxon>
    </lineage>
</organism>
<dbReference type="RefSeq" id="WP_317560581.1">
    <property type="nucleotide sequence ID" value="NZ_JAWLIP010000001.1"/>
</dbReference>
<name>A0ABU4AH58_9HYPH</name>
<reference evidence="5 6" key="1">
    <citation type="submission" date="2023-10" db="EMBL/GenBank/DDBJ databases">
        <authorList>
            <person name="Venkata Ramana C."/>
            <person name="Sasikala C."/>
            <person name="Dhurka M."/>
        </authorList>
    </citation>
    <scope>NUCLEOTIDE SEQUENCE [LARGE SCALE GENOMIC DNA]</scope>
    <source>
        <strain evidence="5 6">KCTC 32151</strain>
    </source>
</reference>
<evidence type="ECO:0000259" key="4">
    <source>
        <dbReference type="Pfam" id="PF22725"/>
    </source>
</evidence>
<dbReference type="PANTHER" id="PTHR22604:SF105">
    <property type="entry name" value="TRANS-1,2-DIHYDROBENZENE-1,2-DIOL DEHYDROGENASE"/>
    <property type="match status" value="1"/>
</dbReference>
<dbReference type="PANTHER" id="PTHR22604">
    <property type="entry name" value="OXIDOREDUCTASES"/>
    <property type="match status" value="1"/>
</dbReference>
<dbReference type="SUPFAM" id="SSF55347">
    <property type="entry name" value="Glyceraldehyde-3-phosphate dehydrogenase-like, C-terminal domain"/>
    <property type="match status" value="1"/>
</dbReference>
<keyword evidence="2" id="KW-0560">Oxidoreductase</keyword>
<evidence type="ECO:0000313" key="5">
    <source>
        <dbReference type="EMBL" id="MDV6225571.1"/>
    </source>
</evidence>
<dbReference type="SUPFAM" id="SSF51735">
    <property type="entry name" value="NAD(P)-binding Rossmann-fold domains"/>
    <property type="match status" value="1"/>
</dbReference>
<dbReference type="InterPro" id="IPR036291">
    <property type="entry name" value="NAD(P)-bd_dom_sf"/>
</dbReference>
<dbReference type="EMBL" id="JAWLIP010000001">
    <property type="protein sequence ID" value="MDV6225571.1"/>
    <property type="molecule type" value="Genomic_DNA"/>
</dbReference>
<keyword evidence="6" id="KW-1185">Reference proteome</keyword>
<dbReference type="InterPro" id="IPR050984">
    <property type="entry name" value="Gfo/Idh/MocA_domain"/>
</dbReference>
<feature type="domain" description="Gfo/Idh/MocA-like oxidoreductase N-terminal" evidence="3">
    <location>
        <begin position="9"/>
        <end position="126"/>
    </location>
</feature>
<sequence length="355" mass="38069">MHSRPSETIRWGIVGAGVMAEQFASDLALTEKAALTAVSSRTPEKAAAFAARHGNVTAHAACQALLGDPSVDAVYIATPNDTHFEIARAAIESGKAVLVEKPLVTTSRDAARLATLASERSVFLMEAMWTRFLPAIAKTRALIGEGAIGEVTRLRGSLAFHHPYDAESRFYSRAHGGGAMLDLGIYGISLARFLMGEPLEVDGEWRQAPSGVDKCASVTLLFDRDVEAHLSCSFEHEGDNSFIIEGSDGALVLQPPFIAANAVLHCRNRLAARIAAFPGQSALSRAIRKFARGAPLPGIRRHAFPRAGYGLQYEIAAVGDALRAGHTHDRRSAPLDTARTLEIIETVLAEQNRKG</sequence>
<gene>
    <name evidence="5" type="ORF">R2G56_04655</name>
</gene>
<dbReference type="Pfam" id="PF22725">
    <property type="entry name" value="GFO_IDH_MocA_C3"/>
    <property type="match status" value="1"/>
</dbReference>
<comment type="similarity">
    <text evidence="1">Belongs to the Gfo/Idh/MocA family.</text>
</comment>
<accession>A0ABU4AH58</accession>
<dbReference type="Gene3D" id="3.40.50.720">
    <property type="entry name" value="NAD(P)-binding Rossmann-like Domain"/>
    <property type="match status" value="1"/>
</dbReference>
<evidence type="ECO:0000256" key="1">
    <source>
        <dbReference type="ARBA" id="ARBA00010928"/>
    </source>
</evidence>
<dbReference type="Proteomes" id="UP001185659">
    <property type="component" value="Unassembled WGS sequence"/>
</dbReference>
<evidence type="ECO:0000256" key="2">
    <source>
        <dbReference type="ARBA" id="ARBA00023002"/>
    </source>
</evidence>
<dbReference type="Gene3D" id="3.30.360.10">
    <property type="entry name" value="Dihydrodipicolinate Reductase, domain 2"/>
    <property type="match status" value="1"/>
</dbReference>
<dbReference type="InterPro" id="IPR055170">
    <property type="entry name" value="GFO_IDH_MocA-like_dom"/>
</dbReference>
<evidence type="ECO:0000313" key="6">
    <source>
        <dbReference type="Proteomes" id="UP001185659"/>
    </source>
</evidence>
<dbReference type="Pfam" id="PF01408">
    <property type="entry name" value="GFO_IDH_MocA"/>
    <property type="match status" value="1"/>
</dbReference>
<dbReference type="InterPro" id="IPR000683">
    <property type="entry name" value="Gfo/Idh/MocA-like_OxRdtase_N"/>
</dbReference>
<evidence type="ECO:0000259" key="3">
    <source>
        <dbReference type="Pfam" id="PF01408"/>
    </source>
</evidence>
<protein>
    <submittedName>
        <fullName evidence="5">Gfo/Idh/MocA family oxidoreductase</fullName>
    </submittedName>
</protein>